<dbReference type="AlphaFoldDB" id="A0A369JL44"/>
<proteinExistence type="predicted"/>
<dbReference type="InParanoid" id="A0A369JL44"/>
<evidence type="ECO:0000313" key="2">
    <source>
        <dbReference type="EMBL" id="RDB22931.1"/>
    </source>
</evidence>
<protein>
    <submittedName>
        <fullName evidence="2">Uncharacterized protein</fullName>
    </submittedName>
</protein>
<keyword evidence="3" id="KW-1185">Reference proteome</keyword>
<dbReference type="Proteomes" id="UP000076154">
    <property type="component" value="Unassembled WGS sequence"/>
</dbReference>
<feature type="compositionally biased region" description="Low complexity" evidence="1">
    <location>
        <begin position="60"/>
        <end position="72"/>
    </location>
</feature>
<organism evidence="2 3">
    <name type="scientific">Hypsizygus marmoreus</name>
    <name type="common">White beech mushroom</name>
    <name type="synonym">Agaricus marmoreus</name>
    <dbReference type="NCBI Taxonomy" id="39966"/>
    <lineage>
        <taxon>Eukaryota</taxon>
        <taxon>Fungi</taxon>
        <taxon>Dikarya</taxon>
        <taxon>Basidiomycota</taxon>
        <taxon>Agaricomycotina</taxon>
        <taxon>Agaricomycetes</taxon>
        <taxon>Agaricomycetidae</taxon>
        <taxon>Agaricales</taxon>
        <taxon>Tricholomatineae</taxon>
        <taxon>Lyophyllaceae</taxon>
        <taxon>Hypsizygus</taxon>
    </lineage>
</organism>
<sequence length="135" mass="14610">MFTTPNLVTSQNFIDNCERYWTIPGQFSFDYFALDPDSASLSPVKHCNHNDGSGTMSSRPAPNLNEPPEANPTILEPGNRSASSAVAASVTDSRTLTFTISGWVGDLPTPGYLASTHRRVRTSAARSSRRCAGCR</sequence>
<dbReference type="EMBL" id="LUEZ02000048">
    <property type="protein sequence ID" value="RDB22931.1"/>
    <property type="molecule type" value="Genomic_DNA"/>
</dbReference>
<evidence type="ECO:0000256" key="1">
    <source>
        <dbReference type="SAM" id="MobiDB-lite"/>
    </source>
</evidence>
<feature type="region of interest" description="Disordered" evidence="1">
    <location>
        <begin position="45"/>
        <end position="86"/>
    </location>
</feature>
<gene>
    <name evidence="2" type="ORF">Hypma_009865</name>
</gene>
<name>A0A369JL44_HYPMA</name>
<reference evidence="2" key="1">
    <citation type="submission" date="2018-04" db="EMBL/GenBank/DDBJ databases">
        <title>Whole genome sequencing of Hypsizygus marmoreus.</title>
        <authorList>
            <person name="Choi I.-G."/>
            <person name="Min B."/>
            <person name="Kim J.-G."/>
            <person name="Kim S."/>
            <person name="Oh Y.-L."/>
            <person name="Kong W.-S."/>
            <person name="Park H."/>
            <person name="Jeong J."/>
            <person name="Song E.-S."/>
        </authorList>
    </citation>
    <scope>NUCLEOTIDE SEQUENCE [LARGE SCALE GENOMIC DNA]</scope>
    <source>
        <strain evidence="2">51987-8</strain>
    </source>
</reference>
<comment type="caution">
    <text evidence="2">The sequence shown here is derived from an EMBL/GenBank/DDBJ whole genome shotgun (WGS) entry which is preliminary data.</text>
</comment>
<evidence type="ECO:0000313" key="3">
    <source>
        <dbReference type="Proteomes" id="UP000076154"/>
    </source>
</evidence>
<accession>A0A369JL44</accession>